<keyword evidence="4" id="KW-1185">Reference proteome</keyword>
<proteinExistence type="predicted"/>
<dbReference type="Proteomes" id="UP001596461">
    <property type="component" value="Unassembled WGS sequence"/>
</dbReference>
<dbReference type="PROSITE" id="PS51358">
    <property type="entry name" value="NOP"/>
    <property type="match status" value="1"/>
</dbReference>
<feature type="domain" description="Nop" evidence="2">
    <location>
        <begin position="175"/>
        <end position="289"/>
    </location>
</feature>
<dbReference type="GeneID" id="81126048"/>
<name>A0ABD5WAL4_9EURY</name>
<feature type="region of interest" description="Disordered" evidence="1">
    <location>
        <begin position="287"/>
        <end position="309"/>
    </location>
</feature>
<comment type="caution">
    <text evidence="3">The sequence shown here is derived from an EMBL/GenBank/DDBJ whole genome shotgun (WGS) entry which is preliminary data.</text>
</comment>
<feature type="region of interest" description="Disordered" evidence="1">
    <location>
        <begin position="1"/>
        <end position="49"/>
    </location>
</feature>
<evidence type="ECO:0000313" key="3">
    <source>
        <dbReference type="EMBL" id="MFC7070322.1"/>
    </source>
</evidence>
<evidence type="ECO:0000256" key="1">
    <source>
        <dbReference type="SAM" id="MobiDB-lite"/>
    </source>
</evidence>
<reference evidence="3 4" key="1">
    <citation type="journal article" date="2019" name="Int. J. Syst. Evol. Microbiol.">
        <title>The Global Catalogue of Microorganisms (GCM) 10K type strain sequencing project: providing services to taxonomists for standard genome sequencing and annotation.</title>
        <authorList>
            <consortium name="The Broad Institute Genomics Platform"/>
            <consortium name="The Broad Institute Genome Sequencing Center for Infectious Disease"/>
            <person name="Wu L."/>
            <person name="Ma J."/>
        </authorList>
    </citation>
    <scope>NUCLEOTIDE SEQUENCE [LARGE SCALE GENOMIC DNA]</scope>
    <source>
        <strain evidence="3 4">DT31</strain>
    </source>
</reference>
<dbReference type="InterPro" id="IPR042239">
    <property type="entry name" value="Nop_C"/>
</dbReference>
<dbReference type="AlphaFoldDB" id="A0ABD5WAL4"/>
<dbReference type="RefSeq" id="WP_284031179.1">
    <property type="nucleotide sequence ID" value="NZ_CP126154.1"/>
</dbReference>
<evidence type="ECO:0000259" key="2">
    <source>
        <dbReference type="PROSITE" id="PS51358"/>
    </source>
</evidence>
<dbReference type="EMBL" id="JBHTAH010000009">
    <property type="protein sequence ID" value="MFC7070322.1"/>
    <property type="molecule type" value="Genomic_DNA"/>
</dbReference>
<dbReference type="Gene3D" id="1.10.246.90">
    <property type="entry name" value="Nop domain"/>
    <property type="match status" value="1"/>
</dbReference>
<protein>
    <submittedName>
        <fullName evidence="3">NOP5/NOP56 family protein</fullName>
    </submittedName>
</protein>
<dbReference type="InterPro" id="IPR002687">
    <property type="entry name" value="Nop_dom"/>
</dbReference>
<accession>A0ABD5WAL4</accession>
<dbReference type="PANTHER" id="PTHR10894:SF0">
    <property type="entry name" value="NUCLEOLAR PROTEIN 56"/>
    <property type="match status" value="1"/>
</dbReference>
<dbReference type="InterPro" id="IPR045056">
    <property type="entry name" value="Nop56/Nop58"/>
</dbReference>
<dbReference type="Gene3D" id="1.10.287.4070">
    <property type="match status" value="1"/>
</dbReference>
<organism evidence="3 4">
    <name type="scientific">Halobaculum lipolyticum</name>
    <dbReference type="NCBI Taxonomy" id="3032001"/>
    <lineage>
        <taxon>Archaea</taxon>
        <taxon>Methanobacteriati</taxon>
        <taxon>Methanobacteriota</taxon>
        <taxon>Stenosarchaea group</taxon>
        <taxon>Halobacteria</taxon>
        <taxon>Halobacteriales</taxon>
        <taxon>Haloferacaceae</taxon>
        <taxon>Halobaculum</taxon>
    </lineage>
</organism>
<gene>
    <name evidence="3" type="ORF">ACFQL9_11780</name>
</gene>
<dbReference type="SUPFAM" id="SSF89124">
    <property type="entry name" value="Nop domain"/>
    <property type="match status" value="1"/>
</dbReference>
<dbReference type="Pfam" id="PF01798">
    <property type="entry name" value="Nop"/>
    <property type="match status" value="1"/>
</dbReference>
<dbReference type="InterPro" id="IPR036070">
    <property type="entry name" value="Nop_dom_sf"/>
</dbReference>
<sequence>MTTDDGDAAGDAPGDADGDPGTVAWFAVGDDESPAERVRHGSAPAPADWPTLAVESGVAADEEEYYARLREATVSATRAAVDERERADDRQLLHAVRAMDDAERVANELAERVSEWAGTLFPDGGTGVDGCRAVAERDPEGPAEERVVSLATRVADLADEADELAAFIESRAPVAAPNLAALAGPVLAARLISLAGGLETLAKKPSGTLQVLGAEDALFAHLRGHGSSPKHGIIYTHEYVRGTRPEDRGSASRALAGKLTIAARIDHYAGDYRPELEAELDERMRTIRARAPDANADGADGADGGDADE</sequence>
<feature type="compositionally biased region" description="Acidic residues" evidence="1">
    <location>
        <begin position="1"/>
        <end position="18"/>
    </location>
</feature>
<evidence type="ECO:0000313" key="4">
    <source>
        <dbReference type="Proteomes" id="UP001596461"/>
    </source>
</evidence>
<dbReference type="PANTHER" id="PTHR10894">
    <property type="entry name" value="NUCLEOLAR PROTEIN 5 NUCLEOLAR PROTEIN NOP5 NOP58"/>
    <property type="match status" value="1"/>
</dbReference>